<proteinExistence type="predicted"/>
<name>A0ABQ3NG71_STRVG</name>
<feature type="region of interest" description="Disordered" evidence="1">
    <location>
        <begin position="82"/>
        <end position="106"/>
    </location>
</feature>
<accession>A0ABQ3NG71</accession>
<dbReference type="GeneID" id="86957466"/>
<evidence type="ECO:0000256" key="2">
    <source>
        <dbReference type="SAM" id="SignalP"/>
    </source>
</evidence>
<organism evidence="3 4">
    <name type="scientific">Streptomyces virginiae</name>
    <name type="common">Streptomyces cinnamonensis</name>
    <dbReference type="NCBI Taxonomy" id="1961"/>
    <lineage>
        <taxon>Bacteria</taxon>
        <taxon>Bacillati</taxon>
        <taxon>Actinomycetota</taxon>
        <taxon>Actinomycetes</taxon>
        <taxon>Kitasatosporales</taxon>
        <taxon>Streptomycetaceae</taxon>
        <taxon>Streptomyces</taxon>
    </lineage>
</organism>
<feature type="compositionally biased region" description="Low complexity" evidence="1">
    <location>
        <begin position="88"/>
        <end position="104"/>
    </location>
</feature>
<evidence type="ECO:0000256" key="1">
    <source>
        <dbReference type="SAM" id="MobiDB-lite"/>
    </source>
</evidence>
<gene>
    <name evidence="3" type="ORF">Scinn_12140</name>
</gene>
<evidence type="ECO:0000313" key="4">
    <source>
        <dbReference type="Proteomes" id="UP000660554"/>
    </source>
</evidence>
<feature type="signal peptide" evidence="2">
    <location>
        <begin position="1"/>
        <end position="19"/>
    </location>
</feature>
<keyword evidence="2" id="KW-0732">Signal</keyword>
<sequence>MTRRTTHVAALALAASLLAAGCSSSGEDGGDAGGLPAPKDPKAAAMAVARTYMQAVKRQDWKTACPLKSRGLLGGTVEQCLASRTDGDSSPSPSGSGPEPAGAEQFKASDAVEVAAVGKHPAGFGVLVTQTGTEPGKPTETERVALRLVEEDGSWKVDQRERVRPQDMAREPDMSALVRALITAGGQ</sequence>
<protein>
    <recommendedName>
        <fullName evidence="5">Lipoprotein</fullName>
    </recommendedName>
</protein>
<feature type="chain" id="PRO_5045835037" description="Lipoprotein" evidence="2">
    <location>
        <begin position="20"/>
        <end position="187"/>
    </location>
</feature>
<dbReference type="Proteomes" id="UP000660554">
    <property type="component" value="Unassembled WGS sequence"/>
</dbReference>
<keyword evidence="4" id="KW-1185">Reference proteome</keyword>
<dbReference type="PROSITE" id="PS51257">
    <property type="entry name" value="PROKAR_LIPOPROTEIN"/>
    <property type="match status" value="1"/>
</dbReference>
<evidence type="ECO:0000313" key="3">
    <source>
        <dbReference type="EMBL" id="GHI11751.1"/>
    </source>
</evidence>
<evidence type="ECO:0008006" key="5">
    <source>
        <dbReference type="Google" id="ProtNLM"/>
    </source>
</evidence>
<reference evidence="4" key="1">
    <citation type="submission" date="2020-09" db="EMBL/GenBank/DDBJ databases">
        <title>Whole genome shotgun sequence of Streptomyces cinnamonensis NBRC 15873.</title>
        <authorList>
            <person name="Komaki H."/>
            <person name="Tamura T."/>
        </authorList>
    </citation>
    <scope>NUCLEOTIDE SEQUENCE [LARGE SCALE GENOMIC DNA]</scope>
    <source>
        <strain evidence="4">NBRC 15873</strain>
    </source>
</reference>
<dbReference type="EMBL" id="BNDV01000002">
    <property type="protein sequence ID" value="GHI11751.1"/>
    <property type="molecule type" value="Genomic_DNA"/>
</dbReference>
<dbReference type="RefSeq" id="WP_030650663.1">
    <property type="nucleotide sequence ID" value="NZ_BMRU01000013.1"/>
</dbReference>
<comment type="caution">
    <text evidence="3">The sequence shown here is derived from an EMBL/GenBank/DDBJ whole genome shotgun (WGS) entry which is preliminary data.</text>
</comment>